<dbReference type="EMBL" id="VTZN01000106">
    <property type="protein sequence ID" value="KAA1249185.1"/>
    <property type="molecule type" value="Genomic_DNA"/>
</dbReference>
<feature type="transmembrane region" description="Helical" evidence="1">
    <location>
        <begin position="86"/>
        <end position="106"/>
    </location>
</feature>
<dbReference type="InterPro" id="IPR013879">
    <property type="entry name" value="DUF1761"/>
</dbReference>
<reference evidence="2 3" key="1">
    <citation type="submission" date="2019-09" db="EMBL/GenBank/DDBJ databases">
        <title>Report of infection by Mycobacterium simiae a patient suffering from pulmonary tuberculosis.</title>
        <authorList>
            <person name="Mohanty P.S."/>
            <person name="Bansal A.K."/>
            <person name="Singh H."/>
            <person name="Sharma S."/>
            <person name="Patil S.A."/>
            <person name="Upadhaya P."/>
            <person name="Singh P.K."/>
            <person name="Kumar D."/>
            <person name="Kumar S."/>
            <person name="Singh R.K."/>
            <person name="Chaudhary B."/>
        </authorList>
    </citation>
    <scope>NUCLEOTIDE SEQUENCE [LARGE SCALE GENOMIC DNA]</scope>
    <source>
        <strain evidence="2 3">JAL-560-SIM</strain>
    </source>
</reference>
<keyword evidence="1" id="KW-0812">Transmembrane</keyword>
<evidence type="ECO:0000256" key="1">
    <source>
        <dbReference type="SAM" id="Phobius"/>
    </source>
</evidence>
<dbReference type="AlphaFoldDB" id="A0A5B1BN13"/>
<gene>
    <name evidence="2" type="ORF">F0Q45_16600</name>
</gene>
<name>A0A5B1BN13_MYCSI</name>
<feature type="transmembrane region" description="Helical" evidence="1">
    <location>
        <begin position="56"/>
        <end position="80"/>
    </location>
</feature>
<evidence type="ECO:0000313" key="2">
    <source>
        <dbReference type="EMBL" id="KAA1249185.1"/>
    </source>
</evidence>
<dbReference type="Pfam" id="PF08570">
    <property type="entry name" value="DUF1761"/>
    <property type="match status" value="1"/>
</dbReference>
<feature type="transmembrane region" description="Helical" evidence="1">
    <location>
        <begin position="118"/>
        <end position="140"/>
    </location>
</feature>
<protein>
    <submittedName>
        <fullName evidence="2">DUF1761 domain-containing protein</fullName>
    </submittedName>
</protein>
<sequence>MMTAEAKGIAVIYVWTALLGAMVRVAFNCLWFAPFTFRNTWISAARYSSQDLKQTFWRSFFWMVILSLMMSAFLVGMISALGKTSWLSGLAAAGLLWIGIVMPTQLSELVWNKKNTTLCLLDAGSDFTSFLGMGVVIGVVL</sequence>
<proteinExistence type="predicted"/>
<keyword evidence="1" id="KW-1133">Transmembrane helix</keyword>
<organism evidence="2 3">
    <name type="scientific">Mycobacterium simiae</name>
    <name type="common">Mycobacterium habana</name>
    <dbReference type="NCBI Taxonomy" id="1784"/>
    <lineage>
        <taxon>Bacteria</taxon>
        <taxon>Bacillati</taxon>
        <taxon>Actinomycetota</taxon>
        <taxon>Actinomycetes</taxon>
        <taxon>Mycobacteriales</taxon>
        <taxon>Mycobacteriaceae</taxon>
        <taxon>Mycobacterium</taxon>
        <taxon>Mycobacterium simiae complex</taxon>
    </lineage>
</organism>
<dbReference type="Proteomes" id="UP000324701">
    <property type="component" value="Unassembled WGS sequence"/>
</dbReference>
<keyword evidence="3" id="KW-1185">Reference proteome</keyword>
<keyword evidence="1" id="KW-0472">Membrane</keyword>
<evidence type="ECO:0000313" key="3">
    <source>
        <dbReference type="Proteomes" id="UP000324701"/>
    </source>
</evidence>
<feature type="transmembrane region" description="Helical" evidence="1">
    <location>
        <begin position="12"/>
        <end position="35"/>
    </location>
</feature>
<accession>A0A5B1BN13</accession>
<comment type="caution">
    <text evidence="2">The sequence shown here is derived from an EMBL/GenBank/DDBJ whole genome shotgun (WGS) entry which is preliminary data.</text>
</comment>